<dbReference type="PROSITE" id="PS50893">
    <property type="entry name" value="ABC_TRANSPORTER_2"/>
    <property type="match status" value="1"/>
</dbReference>
<evidence type="ECO:0000256" key="1">
    <source>
        <dbReference type="ARBA" id="ARBA00005417"/>
    </source>
</evidence>
<dbReference type="InterPro" id="IPR027417">
    <property type="entry name" value="P-loop_NTPase"/>
</dbReference>
<comment type="caution">
    <text evidence="6">The sequence shown here is derived from an EMBL/GenBank/DDBJ whole genome shotgun (WGS) entry which is preliminary data.</text>
</comment>
<dbReference type="PANTHER" id="PTHR42711:SF5">
    <property type="entry name" value="ABC TRANSPORTER ATP-BINDING PROTEIN NATA"/>
    <property type="match status" value="1"/>
</dbReference>
<accession>A0ABQ2GKV3</accession>
<dbReference type="InterPro" id="IPR050763">
    <property type="entry name" value="ABC_transporter_ATP-binding"/>
</dbReference>
<proteinExistence type="inferred from homology"/>
<dbReference type="SUPFAM" id="SSF52540">
    <property type="entry name" value="P-loop containing nucleoside triphosphate hydrolases"/>
    <property type="match status" value="1"/>
</dbReference>
<evidence type="ECO:0000259" key="5">
    <source>
        <dbReference type="PROSITE" id="PS50893"/>
    </source>
</evidence>
<dbReference type="InterPro" id="IPR003439">
    <property type="entry name" value="ABC_transporter-like_ATP-bd"/>
</dbReference>
<evidence type="ECO:0000313" key="7">
    <source>
        <dbReference type="Proteomes" id="UP000661918"/>
    </source>
</evidence>
<keyword evidence="4 6" id="KW-0067">ATP-binding</keyword>
<dbReference type="SMART" id="SM00382">
    <property type="entry name" value="AAA"/>
    <property type="match status" value="1"/>
</dbReference>
<organism evidence="6 7">
    <name type="scientific">Deinococcus aerophilus</name>
    <dbReference type="NCBI Taxonomy" id="522488"/>
    <lineage>
        <taxon>Bacteria</taxon>
        <taxon>Thermotogati</taxon>
        <taxon>Deinococcota</taxon>
        <taxon>Deinococci</taxon>
        <taxon>Deinococcales</taxon>
        <taxon>Deinococcaceae</taxon>
        <taxon>Deinococcus</taxon>
    </lineage>
</organism>
<dbReference type="Gene3D" id="3.40.50.300">
    <property type="entry name" value="P-loop containing nucleotide triphosphate hydrolases"/>
    <property type="match status" value="1"/>
</dbReference>
<gene>
    <name evidence="6" type="ORF">GCM10010841_06190</name>
</gene>
<reference evidence="7" key="1">
    <citation type="journal article" date="2019" name="Int. J. Syst. Evol. Microbiol.">
        <title>The Global Catalogue of Microorganisms (GCM) 10K type strain sequencing project: providing services to taxonomists for standard genome sequencing and annotation.</title>
        <authorList>
            <consortium name="The Broad Institute Genomics Platform"/>
            <consortium name="The Broad Institute Genome Sequencing Center for Infectious Disease"/>
            <person name="Wu L."/>
            <person name="Ma J."/>
        </authorList>
    </citation>
    <scope>NUCLEOTIDE SEQUENCE [LARGE SCALE GENOMIC DNA]</scope>
    <source>
        <strain evidence="7">JCM 15443</strain>
    </source>
</reference>
<sequence>MTQLQSTFVPASAPSSHAGSVMLDIQNVTKTYGKFTALHDIRLSAPEGEVFGLLGPNGAGKTTLLRILATLLRPTSGAAQVAGFDVVRDPEQVRRRVGVVNGGMGLPARLTGREVLRSFAGLYGMDRAATEARIHELDQRLDLGRTLDVRAGEYSTGMKQKVVIARAVIHDPAVLILDEAASGLDIFARRTLLDFVHATRAPGRLTLYSTHVMSEAEEVCDRVAILHEGRLLTVGRIPEILEHTGQDTLERAFFSLVRGTGLEDGRAV</sequence>
<dbReference type="InterPro" id="IPR003593">
    <property type="entry name" value="AAA+_ATPase"/>
</dbReference>
<dbReference type="Proteomes" id="UP000661918">
    <property type="component" value="Unassembled WGS sequence"/>
</dbReference>
<dbReference type="Pfam" id="PF00005">
    <property type="entry name" value="ABC_tran"/>
    <property type="match status" value="1"/>
</dbReference>
<keyword evidence="7" id="KW-1185">Reference proteome</keyword>
<feature type="domain" description="ABC transporter" evidence="5">
    <location>
        <begin position="23"/>
        <end position="253"/>
    </location>
</feature>
<dbReference type="EMBL" id="BMOM01000003">
    <property type="protein sequence ID" value="GGM00353.1"/>
    <property type="molecule type" value="Genomic_DNA"/>
</dbReference>
<protein>
    <submittedName>
        <fullName evidence="6">ABC transporter ATP-binding protein</fullName>
    </submittedName>
</protein>
<dbReference type="GO" id="GO:0005524">
    <property type="term" value="F:ATP binding"/>
    <property type="evidence" value="ECO:0007669"/>
    <property type="project" value="UniProtKB-KW"/>
</dbReference>
<name>A0ABQ2GKV3_9DEIO</name>
<keyword evidence="2" id="KW-0813">Transport</keyword>
<evidence type="ECO:0000313" key="6">
    <source>
        <dbReference type="EMBL" id="GGM00353.1"/>
    </source>
</evidence>
<evidence type="ECO:0000256" key="4">
    <source>
        <dbReference type="ARBA" id="ARBA00022840"/>
    </source>
</evidence>
<dbReference type="PANTHER" id="PTHR42711">
    <property type="entry name" value="ABC TRANSPORTER ATP-BINDING PROTEIN"/>
    <property type="match status" value="1"/>
</dbReference>
<evidence type="ECO:0000256" key="3">
    <source>
        <dbReference type="ARBA" id="ARBA00022741"/>
    </source>
</evidence>
<evidence type="ECO:0000256" key="2">
    <source>
        <dbReference type="ARBA" id="ARBA00022448"/>
    </source>
</evidence>
<comment type="similarity">
    <text evidence="1">Belongs to the ABC transporter superfamily.</text>
</comment>
<keyword evidence="3" id="KW-0547">Nucleotide-binding</keyword>